<feature type="transmembrane region" description="Helical" evidence="3">
    <location>
        <begin position="42"/>
        <end position="61"/>
    </location>
</feature>
<keyword evidence="5" id="KW-1185">Reference proteome</keyword>
<name>A0ABY6D3M4_9BACT</name>
<protein>
    <submittedName>
        <fullName evidence="4">Uncharacterized protein</fullName>
    </submittedName>
</protein>
<feature type="coiled-coil region" evidence="1">
    <location>
        <begin position="8"/>
        <end position="42"/>
    </location>
</feature>
<accession>A0ABY6D3M4</accession>
<dbReference type="EMBL" id="CP106735">
    <property type="protein sequence ID" value="UXX80757.1"/>
    <property type="molecule type" value="Genomic_DNA"/>
</dbReference>
<keyword evidence="3" id="KW-0472">Membrane</keyword>
<keyword evidence="1" id="KW-0175">Coiled coil</keyword>
<keyword evidence="3" id="KW-1133">Transmembrane helix</keyword>
<dbReference type="Proteomes" id="UP001062165">
    <property type="component" value="Chromosome"/>
</dbReference>
<feature type="region of interest" description="Disordered" evidence="2">
    <location>
        <begin position="64"/>
        <end position="85"/>
    </location>
</feature>
<dbReference type="RefSeq" id="WP_263052486.1">
    <property type="nucleotide sequence ID" value="NZ_CP106735.1"/>
</dbReference>
<evidence type="ECO:0000313" key="5">
    <source>
        <dbReference type="Proteomes" id="UP001062165"/>
    </source>
</evidence>
<evidence type="ECO:0000256" key="1">
    <source>
        <dbReference type="SAM" id="Coils"/>
    </source>
</evidence>
<evidence type="ECO:0000256" key="3">
    <source>
        <dbReference type="SAM" id="Phobius"/>
    </source>
</evidence>
<keyword evidence="3" id="KW-0812">Transmembrane</keyword>
<reference evidence="4" key="1">
    <citation type="submission" date="2022-10" db="EMBL/GenBank/DDBJ databases">
        <title>Comparative genomics and taxonomic characterization of three novel marine species of genus Reichenbachiella exhibiting antioxidant and polysaccharide degradation activities.</title>
        <authorList>
            <person name="Muhammad N."/>
            <person name="Lee Y.-J."/>
            <person name="Ko J."/>
            <person name="Kim S.-G."/>
        </authorList>
    </citation>
    <scope>NUCLEOTIDE SEQUENCE</scope>
    <source>
        <strain evidence="4">Wsw4-B4</strain>
    </source>
</reference>
<sequence>MSNKKEILDKRELLLSEEKKLMAHLENEASTLETQVENSLKTLAVIGAGVIAVTLLYKLIAPSSSPKTKTKRSKDKKATSRPSAVTTSVISIAIQKLLPLAIEKISMLNSKSQKDEQAAESTTR</sequence>
<evidence type="ECO:0000313" key="4">
    <source>
        <dbReference type="EMBL" id="UXX80757.1"/>
    </source>
</evidence>
<evidence type="ECO:0000256" key="2">
    <source>
        <dbReference type="SAM" id="MobiDB-lite"/>
    </source>
</evidence>
<organism evidence="4 5">
    <name type="scientific">Reichenbachiella carrageenanivorans</name>
    <dbReference type="NCBI Taxonomy" id="2979869"/>
    <lineage>
        <taxon>Bacteria</taxon>
        <taxon>Pseudomonadati</taxon>
        <taxon>Bacteroidota</taxon>
        <taxon>Cytophagia</taxon>
        <taxon>Cytophagales</taxon>
        <taxon>Reichenbachiellaceae</taxon>
        <taxon>Reichenbachiella</taxon>
    </lineage>
</organism>
<proteinExistence type="predicted"/>
<gene>
    <name evidence="4" type="ORF">N7E81_06545</name>
</gene>